<dbReference type="AlphaFoldDB" id="A0A2G9YAD7"/>
<protein>
    <submittedName>
        <fullName evidence="3">Adenylosuccinate lyase</fullName>
    </submittedName>
</protein>
<dbReference type="GO" id="GO:0044208">
    <property type="term" value="P:'de novo' AMP biosynthetic process"/>
    <property type="evidence" value="ECO:0007669"/>
    <property type="project" value="TreeGrafter"/>
</dbReference>
<gene>
    <name evidence="3" type="ORF">COX46_03835</name>
</gene>
<dbReference type="PROSITE" id="PS00163">
    <property type="entry name" value="FUMARATE_LYASES"/>
    <property type="match status" value="1"/>
</dbReference>
<sequence length="229" mass="25778">PEPVATQVVPRDRYAEFLCQIAVVGTGLERFALEVRHLQRTEVAEAAEPFGERQKGSSAMPHKQNPVLSERICGLVRILRANAITALENVALWHERDISHSSAERVILPDSTILLDYIIHLAIRVAKGLRINPVKIKANLELTGGLIFSQRVLSALVSRGVSRPVAYQMVQKNTLSAIEGKGDFQHNLESDSEVQKHLTKKEIADCFAPDYFLRHQDYIYQRVFKKSTK</sequence>
<organism evidence="3 4">
    <name type="scientific">bacterium (Candidatus Ratteibacteria) CG23_combo_of_CG06-09_8_20_14_all_48_7</name>
    <dbReference type="NCBI Taxonomy" id="2014292"/>
    <lineage>
        <taxon>Bacteria</taxon>
        <taxon>Candidatus Ratteibacteria</taxon>
    </lineage>
</organism>
<dbReference type="Pfam" id="PF10397">
    <property type="entry name" value="ADSL_C"/>
    <property type="match status" value="1"/>
</dbReference>
<dbReference type="InterPro" id="IPR000362">
    <property type="entry name" value="Fumarate_lyase_fam"/>
</dbReference>
<dbReference type="Proteomes" id="UP000230392">
    <property type="component" value="Unassembled WGS sequence"/>
</dbReference>
<dbReference type="Pfam" id="PF00206">
    <property type="entry name" value="Lyase_1"/>
    <property type="match status" value="1"/>
</dbReference>
<dbReference type="PANTHER" id="PTHR43172:SF1">
    <property type="entry name" value="ADENYLOSUCCINATE LYASE"/>
    <property type="match status" value="1"/>
</dbReference>
<dbReference type="PRINTS" id="PR00149">
    <property type="entry name" value="FUMRATELYASE"/>
</dbReference>
<evidence type="ECO:0000313" key="4">
    <source>
        <dbReference type="Proteomes" id="UP000230392"/>
    </source>
</evidence>
<dbReference type="InterPro" id="IPR020557">
    <property type="entry name" value="Fumarate_lyase_CS"/>
</dbReference>
<feature type="domain" description="Adenylosuccinate lyase C-terminal" evidence="2">
    <location>
        <begin position="144"/>
        <end position="224"/>
    </location>
</feature>
<dbReference type="GO" id="GO:0005829">
    <property type="term" value="C:cytosol"/>
    <property type="evidence" value="ECO:0007669"/>
    <property type="project" value="TreeGrafter"/>
</dbReference>
<dbReference type="Gene3D" id="1.10.40.30">
    <property type="entry name" value="Fumarase/aspartase (C-terminal domain)"/>
    <property type="match status" value="1"/>
</dbReference>
<dbReference type="InterPro" id="IPR019468">
    <property type="entry name" value="AdenyloSucc_lyase_C"/>
</dbReference>
<proteinExistence type="predicted"/>
<dbReference type="PANTHER" id="PTHR43172">
    <property type="entry name" value="ADENYLOSUCCINATE LYASE"/>
    <property type="match status" value="1"/>
</dbReference>
<reference evidence="3 4" key="1">
    <citation type="submission" date="2017-09" db="EMBL/GenBank/DDBJ databases">
        <title>Depth-based differentiation of microbial function through sediment-hosted aquifers and enrichment of novel symbionts in the deep terrestrial subsurface.</title>
        <authorList>
            <person name="Probst A.J."/>
            <person name="Ladd B."/>
            <person name="Jarett J.K."/>
            <person name="Geller-Mcgrath D.E."/>
            <person name="Sieber C.M."/>
            <person name="Emerson J.B."/>
            <person name="Anantharaman K."/>
            <person name="Thomas B.C."/>
            <person name="Malmstrom R."/>
            <person name="Stieglmeier M."/>
            <person name="Klingl A."/>
            <person name="Woyke T."/>
            <person name="Ryan C.M."/>
            <person name="Banfield J.F."/>
        </authorList>
    </citation>
    <scope>NUCLEOTIDE SEQUENCE [LARGE SCALE GENOMIC DNA]</scope>
    <source>
        <strain evidence="3">CG23_combo_of_CG06-09_8_20_14_all_48_7</strain>
    </source>
</reference>
<dbReference type="GO" id="GO:0070626">
    <property type="term" value="F:(S)-2-(5-amino-1-(5-phospho-D-ribosyl)imidazole-4-carboxamido) succinate lyase (fumarate-forming) activity"/>
    <property type="evidence" value="ECO:0007669"/>
    <property type="project" value="TreeGrafter"/>
</dbReference>
<dbReference type="PRINTS" id="PR00145">
    <property type="entry name" value="ARGSUCLYASE"/>
</dbReference>
<dbReference type="GO" id="GO:0004018">
    <property type="term" value="F:N6-(1,2-dicarboxyethyl)AMP AMP-lyase (fumarate-forming) activity"/>
    <property type="evidence" value="ECO:0007669"/>
    <property type="project" value="TreeGrafter"/>
</dbReference>
<dbReference type="SUPFAM" id="SSF48557">
    <property type="entry name" value="L-aspartase-like"/>
    <property type="match status" value="1"/>
</dbReference>
<dbReference type="Gene3D" id="1.20.200.10">
    <property type="entry name" value="Fumarase/aspartase (Central domain)"/>
    <property type="match status" value="1"/>
</dbReference>
<evidence type="ECO:0000256" key="1">
    <source>
        <dbReference type="ARBA" id="ARBA00023239"/>
    </source>
</evidence>
<dbReference type="InterPro" id="IPR008948">
    <property type="entry name" value="L-Aspartase-like"/>
</dbReference>
<dbReference type="EMBL" id="PCRF01000188">
    <property type="protein sequence ID" value="PIP16182.1"/>
    <property type="molecule type" value="Genomic_DNA"/>
</dbReference>
<name>A0A2G9YAD7_9BACT</name>
<keyword evidence="1 3" id="KW-0456">Lyase</keyword>
<evidence type="ECO:0000259" key="2">
    <source>
        <dbReference type="SMART" id="SM00998"/>
    </source>
</evidence>
<comment type="caution">
    <text evidence="3">The sequence shown here is derived from an EMBL/GenBank/DDBJ whole genome shotgun (WGS) entry which is preliminary data.</text>
</comment>
<dbReference type="SMART" id="SM00998">
    <property type="entry name" value="ADSL_C"/>
    <property type="match status" value="1"/>
</dbReference>
<accession>A0A2G9YAD7</accession>
<dbReference type="FunFam" id="1.10.40.30:FF:000007">
    <property type="entry name" value="Adenylosuccinate lyase"/>
    <property type="match status" value="1"/>
</dbReference>
<dbReference type="InterPro" id="IPR022761">
    <property type="entry name" value="Fumarate_lyase_N"/>
</dbReference>
<feature type="non-terminal residue" evidence="3">
    <location>
        <position position="1"/>
    </location>
</feature>
<evidence type="ECO:0000313" key="3">
    <source>
        <dbReference type="EMBL" id="PIP16182.1"/>
    </source>
</evidence>